<comment type="caution">
    <text evidence="2">The sequence shown here is derived from an EMBL/GenBank/DDBJ whole genome shotgun (WGS) entry which is preliminary data.</text>
</comment>
<feature type="region of interest" description="Disordered" evidence="1">
    <location>
        <begin position="28"/>
        <end position="127"/>
    </location>
</feature>
<proteinExistence type="predicted"/>
<reference evidence="2 3" key="1">
    <citation type="submission" date="2017-08" db="EMBL/GenBank/DDBJ databases">
        <title>Infants hospitalized years apart are colonized by the same room-sourced microbial strains.</title>
        <authorList>
            <person name="Brooks B."/>
            <person name="Olm M.R."/>
            <person name="Firek B.A."/>
            <person name="Baker R."/>
            <person name="Thomas B.C."/>
            <person name="Morowitz M.J."/>
            <person name="Banfield J.F."/>
        </authorList>
    </citation>
    <scope>NUCLEOTIDE SEQUENCE [LARGE SCALE GENOMIC DNA]</scope>
    <source>
        <strain evidence="2">S2_005_003_R2_43</strain>
    </source>
</reference>
<feature type="compositionally biased region" description="Basic and acidic residues" evidence="1">
    <location>
        <begin position="67"/>
        <end position="78"/>
    </location>
</feature>
<dbReference type="Proteomes" id="UP000249577">
    <property type="component" value="Unassembled WGS sequence"/>
</dbReference>
<accession>A0A2W5MAQ9</accession>
<evidence type="ECO:0000313" key="3">
    <source>
        <dbReference type="Proteomes" id="UP000249577"/>
    </source>
</evidence>
<sequence length="127" mass="14174">MAALACHWGATPLQAGEREPKTVIAEPRDLAPGTITRPAGKADRDWRRSRRAPELVTQPQAGSAPRTRFEAPRYDARGRRLNVPGRPDTYDQFGRARALDRPQPRIAPSGPVVRTDAATRINQYRPR</sequence>
<name>A0A2W5MAQ9_ANCNO</name>
<organism evidence="2 3">
    <name type="scientific">Ancylobacter novellus</name>
    <name type="common">Thiobacillus novellus</name>
    <dbReference type="NCBI Taxonomy" id="921"/>
    <lineage>
        <taxon>Bacteria</taxon>
        <taxon>Pseudomonadati</taxon>
        <taxon>Pseudomonadota</taxon>
        <taxon>Alphaproteobacteria</taxon>
        <taxon>Hyphomicrobiales</taxon>
        <taxon>Xanthobacteraceae</taxon>
        <taxon>Ancylobacter</taxon>
    </lineage>
</organism>
<evidence type="ECO:0000256" key="1">
    <source>
        <dbReference type="SAM" id="MobiDB-lite"/>
    </source>
</evidence>
<evidence type="ECO:0000313" key="2">
    <source>
        <dbReference type="EMBL" id="PZQ16867.1"/>
    </source>
</evidence>
<dbReference type="EMBL" id="QFPN01000003">
    <property type="protein sequence ID" value="PZQ16867.1"/>
    <property type="molecule type" value="Genomic_DNA"/>
</dbReference>
<protein>
    <submittedName>
        <fullName evidence="2">Uncharacterized protein</fullName>
    </submittedName>
</protein>
<gene>
    <name evidence="2" type="ORF">DI565_05580</name>
</gene>
<dbReference type="AlphaFoldDB" id="A0A2W5MAQ9"/>